<keyword evidence="5 7" id="KW-1133">Transmembrane helix</keyword>
<dbReference type="Gene3D" id="1.20.1250.20">
    <property type="entry name" value="MFS general substrate transporter like domains"/>
    <property type="match status" value="1"/>
</dbReference>
<dbReference type="PANTHER" id="PTHR23513:SF6">
    <property type="entry name" value="MAJOR FACILITATOR SUPERFAMILY ASSOCIATED DOMAIN-CONTAINING PROTEIN"/>
    <property type="match status" value="1"/>
</dbReference>
<dbReference type="EMBL" id="VSSQ01002221">
    <property type="protein sequence ID" value="MPM14076.1"/>
    <property type="molecule type" value="Genomic_DNA"/>
</dbReference>
<keyword evidence="4 7" id="KW-0812">Transmembrane</keyword>
<reference evidence="8" key="1">
    <citation type="submission" date="2019-08" db="EMBL/GenBank/DDBJ databases">
        <authorList>
            <person name="Kucharzyk K."/>
            <person name="Murdoch R.W."/>
            <person name="Higgins S."/>
            <person name="Loffler F."/>
        </authorList>
    </citation>
    <scope>NUCLEOTIDE SEQUENCE</scope>
</reference>
<feature type="transmembrane region" description="Helical" evidence="7">
    <location>
        <begin position="402"/>
        <end position="421"/>
    </location>
</feature>
<dbReference type="GO" id="GO:0005886">
    <property type="term" value="C:plasma membrane"/>
    <property type="evidence" value="ECO:0007669"/>
    <property type="project" value="UniProtKB-SubCell"/>
</dbReference>
<keyword evidence="3" id="KW-1003">Cell membrane</keyword>
<dbReference type="InterPro" id="IPR036259">
    <property type="entry name" value="MFS_trans_sf"/>
</dbReference>
<evidence type="ECO:0000256" key="3">
    <source>
        <dbReference type="ARBA" id="ARBA00022475"/>
    </source>
</evidence>
<comment type="subcellular location">
    <subcellularLocation>
        <location evidence="1">Cell membrane</location>
        <topology evidence="1">Multi-pass membrane protein</topology>
    </subcellularLocation>
</comment>
<feature type="transmembrane region" description="Helical" evidence="7">
    <location>
        <begin position="12"/>
        <end position="40"/>
    </location>
</feature>
<proteinExistence type="predicted"/>
<protein>
    <recommendedName>
        <fullName evidence="9">Enterobactin exporter EntS</fullName>
    </recommendedName>
</protein>
<evidence type="ECO:0000256" key="6">
    <source>
        <dbReference type="ARBA" id="ARBA00023136"/>
    </source>
</evidence>
<evidence type="ECO:0008006" key="9">
    <source>
        <dbReference type="Google" id="ProtNLM"/>
    </source>
</evidence>
<evidence type="ECO:0000256" key="7">
    <source>
        <dbReference type="SAM" id="Phobius"/>
    </source>
</evidence>
<feature type="transmembrane region" description="Helical" evidence="7">
    <location>
        <begin position="291"/>
        <end position="307"/>
    </location>
</feature>
<feature type="transmembrane region" description="Helical" evidence="7">
    <location>
        <begin position="313"/>
        <end position="334"/>
    </location>
</feature>
<dbReference type="InterPro" id="IPR010290">
    <property type="entry name" value="TM_effector"/>
</dbReference>
<dbReference type="CDD" id="cd06173">
    <property type="entry name" value="MFS_MefA_like"/>
    <property type="match status" value="1"/>
</dbReference>
<keyword evidence="2" id="KW-0813">Transport</keyword>
<feature type="transmembrane region" description="Helical" evidence="7">
    <location>
        <begin position="79"/>
        <end position="98"/>
    </location>
</feature>
<evidence type="ECO:0000256" key="4">
    <source>
        <dbReference type="ARBA" id="ARBA00022692"/>
    </source>
</evidence>
<evidence type="ECO:0000313" key="8">
    <source>
        <dbReference type="EMBL" id="MPM14076.1"/>
    </source>
</evidence>
<name>A0A644XCX2_9ZZZZ</name>
<dbReference type="Pfam" id="PF05977">
    <property type="entry name" value="MFS_3"/>
    <property type="match status" value="1"/>
</dbReference>
<dbReference type="AlphaFoldDB" id="A0A644XCX2"/>
<feature type="transmembrane region" description="Helical" evidence="7">
    <location>
        <begin position="46"/>
        <end position="67"/>
    </location>
</feature>
<organism evidence="8">
    <name type="scientific">bioreactor metagenome</name>
    <dbReference type="NCBI Taxonomy" id="1076179"/>
    <lineage>
        <taxon>unclassified sequences</taxon>
        <taxon>metagenomes</taxon>
        <taxon>ecological metagenomes</taxon>
    </lineage>
</organism>
<evidence type="ECO:0000256" key="1">
    <source>
        <dbReference type="ARBA" id="ARBA00004651"/>
    </source>
</evidence>
<feature type="transmembrane region" description="Helical" evidence="7">
    <location>
        <begin position="355"/>
        <end position="373"/>
    </location>
</feature>
<accession>A0A644XCX2</accession>
<feature type="transmembrane region" description="Helical" evidence="7">
    <location>
        <begin position="260"/>
        <end position="279"/>
    </location>
</feature>
<comment type="caution">
    <text evidence="8">The sequence shown here is derived from an EMBL/GenBank/DDBJ whole genome shotgun (WGS) entry which is preliminary data.</text>
</comment>
<feature type="transmembrane region" description="Helical" evidence="7">
    <location>
        <begin position="225"/>
        <end position="245"/>
    </location>
</feature>
<sequence length="438" mass="47724">MKSKILIHRDFQTFLMLWITQSFSQLGSSMTSFALILYLYEKSGSALSTALLSVCSYAPYIVLSMFAGALSDTWNKKQTMLVCDCLAAISTVAVLILLRTDHLQIWHLYGLNALNGTVNTVQKPAAEVAVTLITPRKYYQKVSGLKSFSNALNTMLTPIITTALYAFAGMQAIILVDVATFLIAFLILLFFIRIPQQSFVSKVAKESILKAAGEGIRYLRQNRGILDLLLFLAAINLTASIYNAALPAMLLSRAGGGTTALGWVTMVTGFATLVGSIAASTLGTPKSRVKVIYWSLLFSMSTENFLLAFGKSVPVWCIGAILGWIAIPLMGTNLDAILRLHIPIEMQGRVYATRNTLQFCTIPIGYLLGGFMVDRVFEPFVAKQAPSVLLDFLFGCGKGSGAAFLFAVIGLIGVATCLIFGKDRAIWSLEQEELTNPR</sequence>
<dbReference type="SUPFAM" id="SSF103473">
    <property type="entry name" value="MFS general substrate transporter"/>
    <property type="match status" value="1"/>
</dbReference>
<evidence type="ECO:0000256" key="5">
    <source>
        <dbReference type="ARBA" id="ARBA00022989"/>
    </source>
</evidence>
<keyword evidence="6 7" id="KW-0472">Membrane</keyword>
<gene>
    <name evidence="8" type="ORF">SDC9_60436</name>
</gene>
<evidence type="ECO:0000256" key="2">
    <source>
        <dbReference type="ARBA" id="ARBA00022448"/>
    </source>
</evidence>
<feature type="transmembrane region" description="Helical" evidence="7">
    <location>
        <begin position="163"/>
        <end position="192"/>
    </location>
</feature>
<dbReference type="PANTHER" id="PTHR23513">
    <property type="entry name" value="INTEGRAL MEMBRANE EFFLUX PROTEIN-RELATED"/>
    <property type="match status" value="1"/>
</dbReference>